<dbReference type="PRINTS" id="PR00036">
    <property type="entry name" value="HTHLACI"/>
</dbReference>
<sequence>MAICRQGAGDRLLFVDMRGNVAITIKDIARQAGVSAATVSKVLNRKDQFISEETREKIWSLARERNYTPNSIARSLVTRSSRVIGIIVPDILNAYFTELVRACDVAARERGYSTILCNSDSDPEKEAAHLTFLASHGVDGIVMAASDLIPDAGLLERLRIPLISMDREIPELDCLAARIDTDYETGAFLSASHLIGAGHKRIAFVSGNPLASNTKIRRAGYERAHREAGLPIDPDLIECGAFNHRFGLMATRTLLDRTSFSAMCCMSDMLAMGATVALRERGLGVPEDCAVMGFDNIYIAPLLVRPLSTVERRISEAGQLAVDALIDFLDDPTQPRRMVLMEPTVILRETT</sequence>
<dbReference type="InterPro" id="IPR000843">
    <property type="entry name" value="HTH_LacI"/>
</dbReference>
<dbReference type="Pfam" id="PF13377">
    <property type="entry name" value="Peripla_BP_3"/>
    <property type="match status" value="1"/>
</dbReference>
<gene>
    <name evidence="5" type="ORF">DPM35_06065</name>
</gene>
<evidence type="ECO:0000313" key="5">
    <source>
        <dbReference type="EMBL" id="RAZ78158.1"/>
    </source>
</evidence>
<dbReference type="AlphaFoldDB" id="A0A330H003"/>
<keyword evidence="3" id="KW-0804">Transcription</keyword>
<dbReference type="Proteomes" id="UP000251956">
    <property type="component" value="Unassembled WGS sequence"/>
</dbReference>
<organism evidence="5 6">
    <name type="scientific">Mesorhizobium atlanticum</name>
    <dbReference type="NCBI Taxonomy" id="2233532"/>
    <lineage>
        <taxon>Bacteria</taxon>
        <taxon>Pseudomonadati</taxon>
        <taxon>Pseudomonadota</taxon>
        <taxon>Alphaproteobacteria</taxon>
        <taxon>Hyphomicrobiales</taxon>
        <taxon>Phyllobacteriaceae</taxon>
        <taxon>Mesorhizobium</taxon>
    </lineage>
</organism>
<dbReference type="PANTHER" id="PTHR30146">
    <property type="entry name" value="LACI-RELATED TRANSCRIPTIONAL REPRESSOR"/>
    <property type="match status" value="1"/>
</dbReference>
<dbReference type="PROSITE" id="PS50932">
    <property type="entry name" value="HTH_LACI_2"/>
    <property type="match status" value="1"/>
</dbReference>
<reference evidence="5 6" key="2">
    <citation type="submission" date="2018-07" db="EMBL/GenBank/DDBJ databases">
        <title>Diversity of Mesorhizobium strains in Brazil.</title>
        <authorList>
            <person name="Helene L.C.F."/>
            <person name="Dall'Agnol R."/>
            <person name="Delamuta J.R.M."/>
            <person name="Hungria M."/>
        </authorList>
    </citation>
    <scope>NUCLEOTIDE SEQUENCE [LARGE SCALE GENOMIC DNA]</scope>
    <source>
        <strain evidence="5 6">CNPSo 3140</strain>
    </source>
</reference>
<dbReference type="PROSITE" id="PS00356">
    <property type="entry name" value="HTH_LACI_1"/>
    <property type="match status" value="1"/>
</dbReference>
<evidence type="ECO:0000256" key="2">
    <source>
        <dbReference type="ARBA" id="ARBA00023125"/>
    </source>
</evidence>
<dbReference type="PANTHER" id="PTHR30146:SF109">
    <property type="entry name" value="HTH-TYPE TRANSCRIPTIONAL REGULATOR GALS"/>
    <property type="match status" value="1"/>
</dbReference>
<dbReference type="CDD" id="cd06267">
    <property type="entry name" value="PBP1_LacI_sugar_binding-like"/>
    <property type="match status" value="1"/>
</dbReference>
<dbReference type="CDD" id="cd01392">
    <property type="entry name" value="HTH_LacI"/>
    <property type="match status" value="1"/>
</dbReference>
<dbReference type="GO" id="GO:0000976">
    <property type="term" value="F:transcription cis-regulatory region binding"/>
    <property type="evidence" value="ECO:0007669"/>
    <property type="project" value="TreeGrafter"/>
</dbReference>
<evidence type="ECO:0000313" key="6">
    <source>
        <dbReference type="Proteomes" id="UP000251956"/>
    </source>
</evidence>
<dbReference type="SMART" id="SM00354">
    <property type="entry name" value="HTH_LACI"/>
    <property type="match status" value="1"/>
</dbReference>
<dbReference type="InterPro" id="IPR046335">
    <property type="entry name" value="LacI/GalR-like_sensor"/>
</dbReference>
<dbReference type="SUPFAM" id="SSF53822">
    <property type="entry name" value="Periplasmic binding protein-like I"/>
    <property type="match status" value="1"/>
</dbReference>
<dbReference type="Gene3D" id="1.10.260.40">
    <property type="entry name" value="lambda repressor-like DNA-binding domains"/>
    <property type="match status" value="1"/>
</dbReference>
<evidence type="ECO:0000256" key="3">
    <source>
        <dbReference type="ARBA" id="ARBA00023163"/>
    </source>
</evidence>
<proteinExistence type="predicted"/>
<dbReference type="GO" id="GO:0003700">
    <property type="term" value="F:DNA-binding transcription factor activity"/>
    <property type="evidence" value="ECO:0007669"/>
    <property type="project" value="TreeGrafter"/>
</dbReference>
<evidence type="ECO:0000259" key="4">
    <source>
        <dbReference type="PROSITE" id="PS50932"/>
    </source>
</evidence>
<dbReference type="InterPro" id="IPR028082">
    <property type="entry name" value="Peripla_BP_I"/>
</dbReference>
<dbReference type="Pfam" id="PF00356">
    <property type="entry name" value="LacI"/>
    <property type="match status" value="1"/>
</dbReference>
<keyword evidence="6" id="KW-1185">Reference proteome</keyword>
<name>A0A330H003_9HYPH</name>
<keyword evidence="2" id="KW-0238">DNA-binding</keyword>
<dbReference type="SUPFAM" id="SSF47413">
    <property type="entry name" value="lambda repressor-like DNA-binding domains"/>
    <property type="match status" value="1"/>
</dbReference>
<reference evidence="6" key="1">
    <citation type="submission" date="2018-06" db="EMBL/GenBank/DDBJ databases">
        <authorList>
            <person name="Helene L.C."/>
            <person name="Dall'Agnol R."/>
            <person name="Delamuta J.R."/>
            <person name="Hungria M."/>
        </authorList>
    </citation>
    <scope>NUCLEOTIDE SEQUENCE [LARGE SCALE GENOMIC DNA]</scope>
    <source>
        <strain evidence="6">CNPSo 3140</strain>
    </source>
</reference>
<dbReference type="Gene3D" id="3.40.50.2300">
    <property type="match status" value="2"/>
</dbReference>
<dbReference type="OrthoDB" id="8433438at2"/>
<keyword evidence="1" id="KW-0805">Transcription regulation</keyword>
<evidence type="ECO:0000256" key="1">
    <source>
        <dbReference type="ARBA" id="ARBA00023015"/>
    </source>
</evidence>
<protein>
    <submittedName>
        <fullName evidence="5">LacI family transcriptional regulator</fullName>
    </submittedName>
</protein>
<accession>A0A330H003</accession>
<feature type="domain" description="HTH lacI-type" evidence="4">
    <location>
        <begin position="23"/>
        <end position="78"/>
    </location>
</feature>
<comment type="caution">
    <text evidence="5">The sequence shown here is derived from an EMBL/GenBank/DDBJ whole genome shotgun (WGS) entry which is preliminary data.</text>
</comment>
<dbReference type="EMBL" id="QMBQ01000002">
    <property type="protein sequence ID" value="RAZ78158.1"/>
    <property type="molecule type" value="Genomic_DNA"/>
</dbReference>
<dbReference type="InterPro" id="IPR010982">
    <property type="entry name" value="Lambda_DNA-bd_dom_sf"/>
</dbReference>